<organism evidence="3 4">
    <name type="scientific">Mycena venus</name>
    <dbReference type="NCBI Taxonomy" id="2733690"/>
    <lineage>
        <taxon>Eukaryota</taxon>
        <taxon>Fungi</taxon>
        <taxon>Dikarya</taxon>
        <taxon>Basidiomycota</taxon>
        <taxon>Agaricomycotina</taxon>
        <taxon>Agaricomycetes</taxon>
        <taxon>Agaricomycetidae</taxon>
        <taxon>Agaricales</taxon>
        <taxon>Marasmiineae</taxon>
        <taxon>Mycenaceae</taxon>
        <taxon>Mycena</taxon>
    </lineage>
</organism>
<evidence type="ECO:0000313" key="4">
    <source>
        <dbReference type="Proteomes" id="UP000620124"/>
    </source>
</evidence>
<feature type="compositionally biased region" description="Low complexity" evidence="2">
    <location>
        <begin position="145"/>
        <end position="178"/>
    </location>
</feature>
<dbReference type="OrthoDB" id="3204900at2759"/>
<proteinExistence type="predicted"/>
<evidence type="ECO:0000256" key="2">
    <source>
        <dbReference type="SAM" id="MobiDB-lite"/>
    </source>
</evidence>
<protein>
    <recommendedName>
        <fullName evidence="5">DUF4048 domain-containing protein</fullName>
    </recommendedName>
</protein>
<dbReference type="AlphaFoldDB" id="A0A8H6WPR7"/>
<evidence type="ECO:0000256" key="1">
    <source>
        <dbReference type="SAM" id="Coils"/>
    </source>
</evidence>
<evidence type="ECO:0008006" key="5">
    <source>
        <dbReference type="Google" id="ProtNLM"/>
    </source>
</evidence>
<reference evidence="3" key="1">
    <citation type="submission" date="2020-05" db="EMBL/GenBank/DDBJ databases">
        <title>Mycena genomes resolve the evolution of fungal bioluminescence.</title>
        <authorList>
            <person name="Tsai I.J."/>
        </authorList>
    </citation>
    <scope>NUCLEOTIDE SEQUENCE</scope>
    <source>
        <strain evidence="3">CCC161011</strain>
    </source>
</reference>
<feature type="compositionally biased region" description="Low complexity" evidence="2">
    <location>
        <begin position="485"/>
        <end position="498"/>
    </location>
</feature>
<evidence type="ECO:0000313" key="3">
    <source>
        <dbReference type="EMBL" id="KAF7326354.1"/>
    </source>
</evidence>
<gene>
    <name evidence="3" type="ORF">MVEN_02621700</name>
</gene>
<accession>A0A8H6WPR7</accession>
<feature type="compositionally biased region" description="Low complexity" evidence="2">
    <location>
        <begin position="435"/>
        <end position="448"/>
    </location>
</feature>
<comment type="caution">
    <text evidence="3">The sequence shown here is derived from an EMBL/GenBank/DDBJ whole genome shotgun (WGS) entry which is preliminary data.</text>
</comment>
<feature type="region of interest" description="Disordered" evidence="2">
    <location>
        <begin position="26"/>
        <end position="88"/>
    </location>
</feature>
<feature type="region of interest" description="Disordered" evidence="2">
    <location>
        <begin position="139"/>
        <end position="181"/>
    </location>
</feature>
<feature type="region of interest" description="Disordered" evidence="2">
    <location>
        <begin position="417"/>
        <end position="522"/>
    </location>
</feature>
<keyword evidence="4" id="KW-1185">Reference proteome</keyword>
<feature type="region of interest" description="Disordered" evidence="2">
    <location>
        <begin position="222"/>
        <end position="304"/>
    </location>
</feature>
<dbReference type="EMBL" id="JACAZI010000049">
    <property type="protein sequence ID" value="KAF7326354.1"/>
    <property type="molecule type" value="Genomic_DNA"/>
</dbReference>
<feature type="compositionally biased region" description="Basic residues" evidence="2">
    <location>
        <begin position="229"/>
        <end position="241"/>
    </location>
</feature>
<feature type="compositionally biased region" description="Low complexity" evidence="2">
    <location>
        <begin position="26"/>
        <end position="41"/>
    </location>
</feature>
<feature type="region of interest" description="Disordered" evidence="2">
    <location>
        <begin position="322"/>
        <end position="353"/>
    </location>
</feature>
<dbReference type="Proteomes" id="UP000620124">
    <property type="component" value="Unassembled WGS sequence"/>
</dbReference>
<keyword evidence="1" id="KW-0175">Coiled coil</keyword>
<feature type="compositionally biased region" description="Polar residues" evidence="2">
    <location>
        <begin position="66"/>
        <end position="75"/>
    </location>
</feature>
<feature type="compositionally biased region" description="Low complexity" evidence="2">
    <location>
        <begin position="322"/>
        <end position="337"/>
    </location>
</feature>
<feature type="coiled-coil region" evidence="1">
    <location>
        <begin position="103"/>
        <end position="130"/>
    </location>
</feature>
<name>A0A8H6WPR7_9AGAR</name>
<sequence>MPIGPRPLQLANGPVSEAPLSAVSVSAFSPSPLSPSTPTTPNGGPRRQSSITYNPATRPPRAGHRSTLQRSNSVGGSLDMRKSMPERSPVTLAEKHADLLHFIAQKESKCLELRSQLAMHEAELLQLKRKWERIVSRGFTSPHNVSTPTTSTSSSFPSTSTSAASLSSFGTSVSGSSLENATSANGGAVLDGIREGVQGVGRFIAALSPTAAAHSHSYFESVISPRPNGRYRRASPNRRNRPSAPQRIPARRRKRGEEDGAQVLMVHDTGATPTMSPNPAFRARQQQRERQPTGGTTGTGDSSAEAEEEFFFAQAQAASFVPAKSPTKSFTPPQSQTPTPPPTAKRSAVHHGGSLGAAGLAPLVDGVGLNAPAATVSAWVGTVGKKWGELQKVPTVAKNTKRASLLFSDIAYALQVGPSPSSQSPSPSPSPAPSPAMTTSSTPTTSTSLLDDDDGAMAMPDAPALTPTSAPMLTPVRKSSLRTRQQQPQSPLSLSKSKIPPKPNPPAQQAQKPDDDDDEWNW</sequence>